<gene>
    <name evidence="6" type="primary">ycf33</name>
</gene>
<feature type="transmembrane region" description="Helical" evidence="5">
    <location>
        <begin position="20"/>
        <end position="41"/>
    </location>
</feature>
<feature type="transmembrane region" description="Helical" evidence="5">
    <location>
        <begin position="48"/>
        <end position="65"/>
    </location>
</feature>
<sequence>MQKNLNNIYNFWENLYKFPRFLITVLIGFFLTTFEPIFKLLTNEKRKIILINLIIITTSVLYVIIKKMTGQN</sequence>
<comment type="subcellular location">
    <subcellularLocation>
        <location evidence="1">Plastid</location>
    </subcellularLocation>
</comment>
<organism evidence="6">
    <name type="scientific">Cryptopleura ramosa</name>
    <dbReference type="NCBI Taxonomy" id="131094"/>
    <lineage>
        <taxon>Eukaryota</taxon>
        <taxon>Rhodophyta</taxon>
        <taxon>Florideophyceae</taxon>
        <taxon>Rhodymeniophycidae</taxon>
        <taxon>Ceramiales</taxon>
        <taxon>Delesseriaceae</taxon>
        <taxon>Cryptopleura</taxon>
    </lineage>
</organism>
<proteinExistence type="inferred from homology"/>
<geneLocation type="plastid" evidence="6"/>
<protein>
    <recommendedName>
        <fullName evidence="3">Uncharacterized protein ycf33</fullName>
    </recommendedName>
</protein>
<name>A0A4D6WQF1_9FLOR</name>
<dbReference type="EMBL" id="MK814638">
    <property type="protein sequence ID" value="QCI05723.1"/>
    <property type="molecule type" value="Genomic_DNA"/>
</dbReference>
<keyword evidence="5" id="KW-0812">Transmembrane</keyword>
<evidence type="ECO:0000256" key="1">
    <source>
        <dbReference type="ARBA" id="ARBA00004474"/>
    </source>
</evidence>
<evidence type="ECO:0000256" key="5">
    <source>
        <dbReference type="SAM" id="Phobius"/>
    </source>
</evidence>
<dbReference type="Pfam" id="PF05421">
    <property type="entry name" value="DUF751"/>
    <property type="match status" value="1"/>
</dbReference>
<dbReference type="GO" id="GO:0009536">
    <property type="term" value="C:plastid"/>
    <property type="evidence" value="ECO:0007669"/>
    <property type="project" value="UniProtKB-SubCell"/>
</dbReference>
<reference evidence="6" key="2">
    <citation type="submission" date="2019-04" db="EMBL/GenBank/DDBJ databases">
        <authorList>
            <person name="Pasella M."/>
        </authorList>
    </citation>
    <scope>NUCLEOTIDE SEQUENCE</scope>
    <source>
        <strain evidence="6">PD2928_6</strain>
    </source>
</reference>
<keyword evidence="5" id="KW-1133">Transmembrane helix</keyword>
<keyword evidence="5" id="KW-0472">Membrane</keyword>
<reference evidence="6" key="1">
    <citation type="journal article" date="2019" name="Mol. Phylogenet. Evol.">
        <title>Morphological evolution and classification of the red algal order Ceramiales inferred using plastid phylogenomics.</title>
        <authorList>
            <person name="Diaz-Tapia P."/>
            <person name="Pasella M.M."/>
            <person name="Verbruggen H."/>
            <person name="Maggs C.A."/>
        </authorList>
    </citation>
    <scope>NUCLEOTIDE SEQUENCE</scope>
    <source>
        <strain evidence="6">PD2928_6</strain>
    </source>
</reference>
<evidence type="ECO:0000256" key="2">
    <source>
        <dbReference type="ARBA" id="ARBA00010985"/>
    </source>
</evidence>
<evidence type="ECO:0000256" key="4">
    <source>
        <dbReference type="ARBA" id="ARBA00022640"/>
    </source>
</evidence>
<comment type="similarity">
    <text evidence="2">Belongs to the ycf33 family.</text>
</comment>
<accession>A0A4D6WQF1</accession>
<evidence type="ECO:0000256" key="3">
    <source>
        <dbReference type="ARBA" id="ARBA00021584"/>
    </source>
</evidence>
<evidence type="ECO:0000313" key="6">
    <source>
        <dbReference type="EMBL" id="QCI05723.1"/>
    </source>
</evidence>
<dbReference type="AlphaFoldDB" id="A0A4D6WQF1"/>
<dbReference type="InterPro" id="IPR008470">
    <property type="entry name" value="Uncharacterised_Ycf33"/>
</dbReference>
<keyword evidence="4 6" id="KW-0934">Plastid</keyword>